<dbReference type="InterPro" id="IPR000873">
    <property type="entry name" value="AMP-dep_synth/lig_dom"/>
</dbReference>
<comment type="caution">
    <text evidence="2">The sequence shown here is derived from an EMBL/GenBank/DDBJ whole genome shotgun (WGS) entry which is preliminary data.</text>
</comment>
<dbReference type="SUPFAM" id="SSF56801">
    <property type="entry name" value="Acetyl-CoA synthetase-like"/>
    <property type="match status" value="1"/>
</dbReference>
<reference evidence="2" key="3">
    <citation type="submission" date="2023-06" db="EMBL/GenBank/DDBJ databases">
        <authorList>
            <person name="Sun Q."/>
            <person name="Zhou Y."/>
        </authorList>
    </citation>
    <scope>NUCLEOTIDE SEQUENCE</scope>
    <source>
        <strain evidence="2">CGMCC 1.10859</strain>
    </source>
</reference>
<name>A0AAN4UPT6_9RHOB</name>
<keyword evidence="4" id="KW-1185">Reference proteome</keyword>
<evidence type="ECO:0000313" key="3">
    <source>
        <dbReference type="EMBL" id="SDW27829.1"/>
    </source>
</evidence>
<evidence type="ECO:0000313" key="5">
    <source>
        <dbReference type="Proteomes" id="UP000634647"/>
    </source>
</evidence>
<reference evidence="2" key="1">
    <citation type="journal article" date="2014" name="Int. J. Syst. Evol. Microbiol.">
        <title>Complete genome sequence of Corynebacterium casei LMG S-19264T (=DSM 44701T), isolated from a smear-ripened cheese.</title>
        <authorList>
            <consortium name="US DOE Joint Genome Institute (JGI-PGF)"/>
            <person name="Walter F."/>
            <person name="Albersmeier A."/>
            <person name="Kalinowski J."/>
            <person name="Ruckert C."/>
        </authorList>
    </citation>
    <scope>NUCLEOTIDE SEQUENCE</scope>
    <source>
        <strain evidence="2">CGMCC 1.10859</strain>
    </source>
</reference>
<dbReference type="Gene3D" id="3.40.50.12780">
    <property type="entry name" value="N-terminal domain of ligase-like"/>
    <property type="match status" value="1"/>
</dbReference>
<feature type="domain" description="AMP-dependent synthetase/ligase" evidence="1">
    <location>
        <begin position="39"/>
        <end position="418"/>
    </location>
</feature>
<dbReference type="PANTHER" id="PTHR43767:SF1">
    <property type="entry name" value="NONRIBOSOMAL PEPTIDE SYNTHASE PES1 (EUROFUNG)-RELATED"/>
    <property type="match status" value="1"/>
</dbReference>
<evidence type="ECO:0000313" key="4">
    <source>
        <dbReference type="Proteomes" id="UP000199541"/>
    </source>
</evidence>
<dbReference type="Pfam" id="PF23562">
    <property type="entry name" value="AMP-binding_C_3"/>
    <property type="match status" value="1"/>
</dbReference>
<dbReference type="Proteomes" id="UP000199541">
    <property type="component" value="Unassembled WGS sequence"/>
</dbReference>
<dbReference type="RefSeq" id="WP_035841588.1">
    <property type="nucleotide sequence ID" value="NZ_BNAB01000002.1"/>
</dbReference>
<dbReference type="InterPro" id="IPR042099">
    <property type="entry name" value="ANL_N_sf"/>
</dbReference>
<accession>A0AAN4UPT6</accession>
<proteinExistence type="predicted"/>
<dbReference type="Pfam" id="PF00501">
    <property type="entry name" value="AMP-binding"/>
    <property type="match status" value="1"/>
</dbReference>
<organism evidence="2 5">
    <name type="scientific">Allgaiera indica</name>
    <dbReference type="NCBI Taxonomy" id="765699"/>
    <lineage>
        <taxon>Bacteria</taxon>
        <taxon>Pseudomonadati</taxon>
        <taxon>Pseudomonadota</taxon>
        <taxon>Alphaproteobacteria</taxon>
        <taxon>Rhodobacterales</taxon>
        <taxon>Paracoccaceae</taxon>
        <taxon>Allgaiera</taxon>
    </lineage>
</organism>
<evidence type="ECO:0000313" key="2">
    <source>
        <dbReference type="EMBL" id="GHD99374.1"/>
    </source>
</evidence>
<dbReference type="AlphaFoldDB" id="A0AAN4UPT6"/>
<dbReference type="PANTHER" id="PTHR43767">
    <property type="entry name" value="LONG-CHAIN-FATTY-ACID--COA LIGASE"/>
    <property type="match status" value="1"/>
</dbReference>
<protein>
    <submittedName>
        <fullName evidence="2">Feruloyl-CoA synthase</fullName>
    </submittedName>
</protein>
<dbReference type="Proteomes" id="UP000634647">
    <property type="component" value="Unassembled WGS sequence"/>
</dbReference>
<sequence>MGASYPAHSVLREDRADGTVILRSGLALGEVVNDTNVWLRRWAEAAPDRVFLAERRGAGWREMRYAEMWQAARSVAQGLRDHGIGPGDAVVVLSGPSVDHGILMQACQMIGAPIVPLAEQYSTIPAAHPRLDYCVGKLRAAMVYAASAADFGKAMARPVFEGAVKVTSDAAAEGCVSFDTLRAATPGRAVDEAHARITPDTVAKILFTSGSTAHPKGVPNTQRMLCVNQAQYLACLPVLGERPHVLLDWLPWNHTFAGNANFNMMLSNGGSLYLDDGKPLPGRFARTLENAARLPLTLSFNVPVAYALLVEAMRENPMLRRNFFRDLDIFFYAGASLPADTWAAVEQMARAERDEVPLMMSSWGMTETAPSTLIVHEKGGRSGNVGVPVPGVAAKLIPAGTNRYQLRVTGPNLFAGYLDDAKKNAEAFDDEGFFISGDAVGMVDPDDVARGLFFDGRISEDFKLMTGTWVHAATLRLDLLPRLAGLVQDIVITGEGRREVGLLLFAPPGRWRDAGGGVVEDPALAARIRAVLSDLARTATGSSNRIARALVMAEPPNVGAGEITAKGSLNVRAILDRRKDLVARLYDDADPAVIKPE</sequence>
<dbReference type="EMBL" id="FNOB01000002">
    <property type="protein sequence ID" value="SDW27829.1"/>
    <property type="molecule type" value="Genomic_DNA"/>
</dbReference>
<reference evidence="3 4" key="2">
    <citation type="submission" date="2016-10" db="EMBL/GenBank/DDBJ databases">
        <authorList>
            <person name="Varghese N."/>
            <person name="Submissions S."/>
        </authorList>
    </citation>
    <scope>NUCLEOTIDE SEQUENCE [LARGE SCALE GENOMIC DNA]</scope>
    <source>
        <strain evidence="3 4">DSM 24802</strain>
    </source>
</reference>
<dbReference type="EMBL" id="BNAB01000002">
    <property type="protein sequence ID" value="GHD99374.1"/>
    <property type="molecule type" value="Genomic_DNA"/>
</dbReference>
<gene>
    <name evidence="2" type="ORF">GCM10008024_06500</name>
    <name evidence="3" type="ORF">SAMN05444006_102226</name>
</gene>
<evidence type="ECO:0000259" key="1">
    <source>
        <dbReference type="Pfam" id="PF00501"/>
    </source>
</evidence>
<dbReference type="InterPro" id="IPR050237">
    <property type="entry name" value="ATP-dep_AMP-bd_enzyme"/>
</dbReference>